<evidence type="ECO:0000256" key="6">
    <source>
        <dbReference type="ARBA" id="ARBA00022747"/>
    </source>
</evidence>
<dbReference type="GO" id="GO:0032259">
    <property type="term" value="P:methylation"/>
    <property type="evidence" value="ECO:0007669"/>
    <property type="project" value="UniProtKB-KW"/>
</dbReference>
<evidence type="ECO:0000256" key="2">
    <source>
        <dbReference type="ARBA" id="ARBA00012185"/>
    </source>
</evidence>
<evidence type="ECO:0000256" key="5">
    <source>
        <dbReference type="ARBA" id="ARBA00022691"/>
    </source>
</evidence>
<evidence type="ECO:0000256" key="1">
    <source>
        <dbReference type="ARBA" id="ARBA00010203"/>
    </source>
</evidence>
<dbReference type="EMBL" id="DSAC01000098">
    <property type="protein sequence ID" value="HHO74561.1"/>
    <property type="molecule type" value="Genomic_DNA"/>
</dbReference>
<proteinExistence type="inferred from homology"/>
<evidence type="ECO:0000313" key="8">
    <source>
        <dbReference type="EMBL" id="HHO74561.1"/>
    </source>
</evidence>
<evidence type="ECO:0000256" key="3">
    <source>
        <dbReference type="ARBA" id="ARBA00022603"/>
    </source>
</evidence>
<dbReference type="PROSITE" id="PS00093">
    <property type="entry name" value="N4_MTASE"/>
    <property type="match status" value="1"/>
</dbReference>
<keyword evidence="4" id="KW-0808">Transferase</keyword>
<gene>
    <name evidence="8" type="ORF">ENN04_08040</name>
</gene>
<name>A0A7C5SXJ6_9AQUI</name>
<protein>
    <recommendedName>
        <fullName evidence="2">site-specific DNA-methyltransferase (cytosine-N(4)-specific)</fullName>
        <ecNumber evidence="2">2.1.1.113</ecNumber>
    </recommendedName>
</protein>
<accession>A0A7C5SXJ6</accession>
<sequence>MLGNLLTGSKILEHEILLRKAVLKIPSSNFGVFSLYKYPAKFIPQVPAFVMENYAKKGMKVFDPFAGFGTVGYTARVYGLEYELWDLNPLLEYFHSLCEIEPKPLDKSLVDKIKAHSQEFIPDWSNLEYWHPVEFISLLSKAWGFYHQAADEYTKKLLLVPLLRLTKYFSYADEKVHKLYKSKYAKEKVEGLLKEDYKALFYSLLEKELGNLEQKLKEYQSLNPKKVHCKVRAGVDVLEEDLEEPVNILITSPPYLQAQEYIRTTKLELFWLGFKEDYIRSLAKKEIPYRDVPKIEIFSDTYHTYRALIEEKHLLELYDNYFFAILSVFERLSKKVLDYIFIFVGPAKIRGQKVPIHQVVIQHMEGKGDWVHEKTYIDKIVSRVMFSTEKNPATGIEDQRMDKEYLVVLKRR</sequence>
<dbReference type="GO" id="GO:0015667">
    <property type="term" value="F:site-specific DNA-methyltransferase (cytosine-N4-specific) activity"/>
    <property type="evidence" value="ECO:0007669"/>
    <property type="project" value="UniProtKB-EC"/>
</dbReference>
<reference evidence="8" key="1">
    <citation type="journal article" date="2020" name="mSystems">
        <title>Genome- and Community-Level Interaction Insights into Carbon Utilization and Element Cycling Functions of Hydrothermarchaeota in Hydrothermal Sediment.</title>
        <authorList>
            <person name="Zhou Z."/>
            <person name="Liu Y."/>
            <person name="Xu W."/>
            <person name="Pan J."/>
            <person name="Luo Z.H."/>
            <person name="Li M."/>
        </authorList>
    </citation>
    <scope>NUCLEOTIDE SEQUENCE [LARGE SCALE GENOMIC DNA]</scope>
    <source>
        <strain evidence="8">SpSt-114</strain>
    </source>
</reference>
<comment type="caution">
    <text evidence="8">The sequence shown here is derived from an EMBL/GenBank/DDBJ whole genome shotgun (WGS) entry which is preliminary data.</text>
</comment>
<keyword evidence="3" id="KW-0489">Methyltransferase</keyword>
<dbReference type="InterPro" id="IPR017985">
    <property type="entry name" value="MeTrfase_CN4_CS"/>
</dbReference>
<dbReference type="AlphaFoldDB" id="A0A7C5SXJ6"/>
<dbReference type="SUPFAM" id="SSF53335">
    <property type="entry name" value="S-adenosyl-L-methionine-dependent methyltransferases"/>
    <property type="match status" value="2"/>
</dbReference>
<keyword evidence="5" id="KW-0949">S-adenosyl-L-methionine</keyword>
<keyword evidence="6" id="KW-0680">Restriction system</keyword>
<dbReference type="EC" id="2.1.1.113" evidence="2"/>
<comment type="catalytic activity">
    <reaction evidence="7">
        <text>a 2'-deoxycytidine in DNA + S-adenosyl-L-methionine = an N(4)-methyl-2'-deoxycytidine in DNA + S-adenosyl-L-homocysteine + H(+)</text>
        <dbReference type="Rhea" id="RHEA:16857"/>
        <dbReference type="Rhea" id="RHEA-COMP:11369"/>
        <dbReference type="Rhea" id="RHEA-COMP:13674"/>
        <dbReference type="ChEBI" id="CHEBI:15378"/>
        <dbReference type="ChEBI" id="CHEBI:57856"/>
        <dbReference type="ChEBI" id="CHEBI:59789"/>
        <dbReference type="ChEBI" id="CHEBI:85452"/>
        <dbReference type="ChEBI" id="CHEBI:137933"/>
        <dbReference type="EC" id="2.1.1.113"/>
    </reaction>
</comment>
<dbReference type="Gene3D" id="3.40.50.150">
    <property type="entry name" value="Vaccinia Virus protein VP39"/>
    <property type="match status" value="1"/>
</dbReference>
<dbReference type="GO" id="GO:0009307">
    <property type="term" value="P:DNA restriction-modification system"/>
    <property type="evidence" value="ECO:0007669"/>
    <property type="project" value="UniProtKB-KW"/>
</dbReference>
<comment type="similarity">
    <text evidence="1">Belongs to the N(4)/N(6)-methyltransferase family. N(4) subfamily.</text>
</comment>
<dbReference type="InterPro" id="IPR029063">
    <property type="entry name" value="SAM-dependent_MTases_sf"/>
</dbReference>
<evidence type="ECO:0000256" key="7">
    <source>
        <dbReference type="ARBA" id="ARBA00049120"/>
    </source>
</evidence>
<evidence type="ECO:0000256" key="4">
    <source>
        <dbReference type="ARBA" id="ARBA00022679"/>
    </source>
</evidence>
<dbReference type="GO" id="GO:0003677">
    <property type="term" value="F:DNA binding"/>
    <property type="evidence" value="ECO:0007669"/>
    <property type="project" value="InterPro"/>
</dbReference>
<organism evidence="8">
    <name type="scientific">Thermocrinis ruber</name>
    <dbReference type="NCBI Taxonomy" id="75906"/>
    <lineage>
        <taxon>Bacteria</taxon>
        <taxon>Pseudomonadati</taxon>
        <taxon>Aquificota</taxon>
        <taxon>Aquificia</taxon>
        <taxon>Aquificales</taxon>
        <taxon>Aquificaceae</taxon>
        <taxon>Thermocrinis</taxon>
    </lineage>
</organism>